<name>A0A9N9CB27_9GLOM</name>
<reference evidence="2" key="1">
    <citation type="submission" date="2021-06" db="EMBL/GenBank/DDBJ databases">
        <authorList>
            <person name="Kallberg Y."/>
            <person name="Tangrot J."/>
            <person name="Rosling A."/>
        </authorList>
    </citation>
    <scope>NUCLEOTIDE SEQUENCE</scope>
    <source>
        <strain evidence="2">MT106</strain>
    </source>
</reference>
<feature type="region of interest" description="Disordered" evidence="1">
    <location>
        <begin position="1"/>
        <end position="28"/>
    </location>
</feature>
<evidence type="ECO:0000256" key="1">
    <source>
        <dbReference type="SAM" id="MobiDB-lite"/>
    </source>
</evidence>
<gene>
    <name evidence="2" type="ORF">AGERDE_LOCUS8901</name>
</gene>
<keyword evidence="3" id="KW-1185">Reference proteome</keyword>
<comment type="caution">
    <text evidence="2">The sequence shown here is derived from an EMBL/GenBank/DDBJ whole genome shotgun (WGS) entry which is preliminary data.</text>
</comment>
<evidence type="ECO:0000313" key="2">
    <source>
        <dbReference type="EMBL" id="CAG8597012.1"/>
    </source>
</evidence>
<dbReference type="Proteomes" id="UP000789831">
    <property type="component" value="Unassembled WGS sequence"/>
</dbReference>
<feature type="compositionally biased region" description="Low complexity" evidence="1">
    <location>
        <begin position="1"/>
        <end position="13"/>
    </location>
</feature>
<dbReference type="EMBL" id="CAJVPL010002032">
    <property type="protein sequence ID" value="CAG8597012.1"/>
    <property type="molecule type" value="Genomic_DNA"/>
</dbReference>
<evidence type="ECO:0000313" key="3">
    <source>
        <dbReference type="Proteomes" id="UP000789831"/>
    </source>
</evidence>
<proteinExistence type="predicted"/>
<sequence length="53" mass="5832">MALSRSSSPASPLGPDLNKSNSETKSSIPAISVPSERLFWMLHIFTMFPPLEQ</sequence>
<feature type="compositionally biased region" description="Polar residues" evidence="1">
    <location>
        <begin position="18"/>
        <end position="28"/>
    </location>
</feature>
<dbReference type="AlphaFoldDB" id="A0A9N9CB27"/>
<organism evidence="2 3">
    <name type="scientific">Ambispora gerdemannii</name>
    <dbReference type="NCBI Taxonomy" id="144530"/>
    <lineage>
        <taxon>Eukaryota</taxon>
        <taxon>Fungi</taxon>
        <taxon>Fungi incertae sedis</taxon>
        <taxon>Mucoromycota</taxon>
        <taxon>Glomeromycotina</taxon>
        <taxon>Glomeromycetes</taxon>
        <taxon>Archaeosporales</taxon>
        <taxon>Ambisporaceae</taxon>
        <taxon>Ambispora</taxon>
    </lineage>
</organism>
<accession>A0A9N9CB27</accession>
<protein>
    <submittedName>
        <fullName evidence="2">10025_t:CDS:1</fullName>
    </submittedName>
</protein>